<dbReference type="Proteomes" id="UP001234581">
    <property type="component" value="Unassembled WGS sequence"/>
</dbReference>
<feature type="compositionally biased region" description="Low complexity" evidence="1">
    <location>
        <begin position="357"/>
        <end position="368"/>
    </location>
</feature>
<dbReference type="RefSeq" id="XP_058339175.1">
    <property type="nucleotide sequence ID" value="XM_058490066.1"/>
</dbReference>
<proteinExistence type="predicted"/>
<feature type="compositionally biased region" description="Low complexity" evidence="1">
    <location>
        <begin position="403"/>
        <end position="419"/>
    </location>
</feature>
<feature type="region of interest" description="Disordered" evidence="1">
    <location>
        <begin position="29"/>
        <end position="78"/>
    </location>
</feature>
<dbReference type="PANTHER" id="PTHR28125">
    <property type="entry name" value="MEIOTIC EXPRESSION UP-REGULATED PROTEIN 26"/>
    <property type="match status" value="1"/>
</dbReference>
<evidence type="ECO:0000259" key="2">
    <source>
        <dbReference type="Pfam" id="PF14616"/>
    </source>
</evidence>
<feature type="compositionally biased region" description="Pro residues" evidence="1">
    <location>
        <begin position="420"/>
        <end position="429"/>
    </location>
</feature>
<sequence>MDVQGYMPHRSDDPHQQQVLHYAQVNLTPEDTPKTHSLPPLTSIPAHVSNDQDCADSVTSDGPPSGSYASSLPVKAEDNPIPAIPASVFDKRKSSPAVLGLPLGLNDEAQAQLSLHLSQQRNSIEAAMLLANFNRLPPSEPATTTTTTTAQSNPSTEDDEDHNNKSWPDDNENYSVTSNTASDNNNNNNNAVATTTTTTTTPKQRRHSYDVNMSWATMSPSFLERSSFYHGIATTSTSATSSSASSLRHQPGSHATNGVRMTWVHGGAHPSHGSKEFDPLLRRAATPEDLRLAYGAHVSLPPASSFTSSSSSTAPLSSEHPMLHPLARSVSDMTGRKRDPMGEQQPLQPPPPPPPHQAASASAAAPHPHAAPPHHHPYYNQHYPPPYSSAGGLPPMHHHHHPSSTSASASNQASPYYYQHPPPPHPPPAHPHHQLPHGGKLPLPVPMEGMLTTRIPGPYDRLGGPIAVPRLPNRRKKARVEADEDDMANAVEPGDPDFPDMSLKDIEAARVDPEARPRRQKLRYAGDKYTPQWVRYNGQAKEGLCDTCTPGKWLQLKNSAFWYHKQFFHGISSVSGKEFMQPLETRWVDQDLVEGLCHQCHQWVSVSNVKRKNSVLWYRHAHKCHVYHKPKPNAPKRR</sequence>
<dbReference type="AlphaFoldDB" id="A0AAD7XVF4"/>
<dbReference type="InterPro" id="IPR028012">
    <property type="entry name" value="Rua1_C"/>
</dbReference>
<gene>
    <name evidence="3" type="ORF">O0I10_010083</name>
</gene>
<feature type="compositionally biased region" description="Low complexity" evidence="1">
    <location>
        <begin position="175"/>
        <end position="201"/>
    </location>
</feature>
<feature type="region of interest" description="Disordered" evidence="1">
    <location>
        <begin position="300"/>
        <end position="443"/>
    </location>
</feature>
<protein>
    <recommendedName>
        <fullName evidence="2">Transcription regulator Rua1 C-terminal domain-containing protein</fullName>
    </recommendedName>
</protein>
<feature type="region of interest" description="Disordered" evidence="1">
    <location>
        <begin position="479"/>
        <end position="501"/>
    </location>
</feature>
<comment type="caution">
    <text evidence="3">The sequence shown here is derived from an EMBL/GenBank/DDBJ whole genome shotgun (WGS) entry which is preliminary data.</text>
</comment>
<name>A0AAD7XVF4_9FUNG</name>
<accession>A0AAD7XVF4</accession>
<evidence type="ECO:0000313" key="4">
    <source>
        <dbReference type="Proteomes" id="UP001234581"/>
    </source>
</evidence>
<dbReference type="PANTHER" id="PTHR28125:SF3">
    <property type="entry name" value="TRANSCRIPTION REGULATOR RUA1 C-TERMINAL DOMAIN-CONTAINING PROTEIN"/>
    <property type="match status" value="1"/>
</dbReference>
<dbReference type="GeneID" id="83217487"/>
<dbReference type="EMBL" id="JARTCD010000064">
    <property type="protein sequence ID" value="KAJ8654261.1"/>
    <property type="molecule type" value="Genomic_DNA"/>
</dbReference>
<dbReference type="Pfam" id="PF14616">
    <property type="entry name" value="Rua1_C"/>
    <property type="match status" value="1"/>
</dbReference>
<organism evidence="3 4">
    <name type="scientific">Lichtheimia ornata</name>
    <dbReference type="NCBI Taxonomy" id="688661"/>
    <lineage>
        <taxon>Eukaryota</taxon>
        <taxon>Fungi</taxon>
        <taxon>Fungi incertae sedis</taxon>
        <taxon>Mucoromycota</taxon>
        <taxon>Mucoromycotina</taxon>
        <taxon>Mucoromycetes</taxon>
        <taxon>Mucorales</taxon>
        <taxon>Lichtheimiaceae</taxon>
        <taxon>Lichtheimia</taxon>
    </lineage>
</organism>
<feature type="compositionally biased region" description="Low complexity" evidence="1">
    <location>
        <begin position="300"/>
        <end position="318"/>
    </location>
</feature>
<feature type="region of interest" description="Disordered" evidence="1">
    <location>
        <begin position="135"/>
        <end position="206"/>
    </location>
</feature>
<reference evidence="3 4" key="1">
    <citation type="submission" date="2023-03" db="EMBL/GenBank/DDBJ databases">
        <title>Genome sequence of Lichtheimia ornata CBS 291.66.</title>
        <authorList>
            <person name="Mohabir J.T."/>
            <person name="Shea T.P."/>
            <person name="Kurbessoian T."/>
            <person name="Berby B."/>
            <person name="Fontaine J."/>
            <person name="Livny J."/>
            <person name="Gnirke A."/>
            <person name="Stajich J.E."/>
            <person name="Cuomo C.A."/>
        </authorList>
    </citation>
    <scope>NUCLEOTIDE SEQUENCE [LARGE SCALE GENOMIC DNA]</scope>
    <source>
        <strain evidence="3">CBS 291.66</strain>
    </source>
</reference>
<feature type="compositionally biased region" description="Pro residues" evidence="1">
    <location>
        <begin position="347"/>
        <end position="356"/>
    </location>
</feature>
<feature type="compositionally biased region" description="Polar residues" evidence="1">
    <location>
        <begin position="49"/>
        <end position="70"/>
    </location>
</feature>
<evidence type="ECO:0000313" key="3">
    <source>
        <dbReference type="EMBL" id="KAJ8654261.1"/>
    </source>
</evidence>
<evidence type="ECO:0000256" key="1">
    <source>
        <dbReference type="SAM" id="MobiDB-lite"/>
    </source>
</evidence>
<feature type="domain" description="Transcription regulator Rua1 C-terminal" evidence="2">
    <location>
        <begin position="527"/>
        <end position="625"/>
    </location>
</feature>
<keyword evidence="4" id="KW-1185">Reference proteome</keyword>